<protein>
    <submittedName>
        <fullName evidence="8">Dihydroorotase</fullName>
    </submittedName>
</protein>
<dbReference type="InterPro" id="IPR002195">
    <property type="entry name" value="Dihydroorotase_CS"/>
</dbReference>
<evidence type="ECO:0000256" key="5">
    <source>
        <dbReference type="ARBA" id="ARBA00022801"/>
    </source>
</evidence>
<evidence type="ECO:0000256" key="1">
    <source>
        <dbReference type="ARBA" id="ARBA00001947"/>
    </source>
</evidence>
<evidence type="ECO:0000256" key="2">
    <source>
        <dbReference type="ARBA" id="ARBA00002368"/>
    </source>
</evidence>
<dbReference type="SUPFAM" id="SSF51338">
    <property type="entry name" value="Composite domain of metallo-dependent hydrolases"/>
    <property type="match status" value="1"/>
</dbReference>
<dbReference type="InterPro" id="IPR011059">
    <property type="entry name" value="Metal-dep_hydrolase_composite"/>
</dbReference>
<dbReference type="GO" id="GO:0005737">
    <property type="term" value="C:cytoplasm"/>
    <property type="evidence" value="ECO:0007669"/>
    <property type="project" value="TreeGrafter"/>
</dbReference>
<name>A0A9D1V4Q5_9FIRM</name>
<reference evidence="8" key="1">
    <citation type="journal article" date="2021" name="PeerJ">
        <title>Extensive microbial diversity within the chicken gut microbiome revealed by metagenomics and culture.</title>
        <authorList>
            <person name="Gilroy R."/>
            <person name="Ravi A."/>
            <person name="Getino M."/>
            <person name="Pursley I."/>
            <person name="Horton D.L."/>
            <person name="Alikhan N.F."/>
            <person name="Baker D."/>
            <person name="Gharbi K."/>
            <person name="Hall N."/>
            <person name="Watson M."/>
            <person name="Adriaenssens E.M."/>
            <person name="Foster-Nyarko E."/>
            <person name="Jarju S."/>
            <person name="Secka A."/>
            <person name="Antonio M."/>
            <person name="Oren A."/>
            <person name="Chaudhuri R.R."/>
            <person name="La Ragione R."/>
            <person name="Hildebrand F."/>
            <person name="Pallen M.J."/>
        </authorList>
    </citation>
    <scope>NUCLEOTIDE SEQUENCE</scope>
    <source>
        <strain evidence="8">2239</strain>
    </source>
</reference>
<dbReference type="PANTHER" id="PTHR43668">
    <property type="entry name" value="ALLANTOINASE"/>
    <property type="match status" value="1"/>
</dbReference>
<feature type="domain" description="Amidohydrolase-related" evidence="7">
    <location>
        <begin position="44"/>
        <end position="386"/>
    </location>
</feature>
<keyword evidence="4" id="KW-0479">Metal-binding</keyword>
<dbReference type="Gene3D" id="3.20.20.140">
    <property type="entry name" value="Metal-dependent hydrolases"/>
    <property type="match status" value="1"/>
</dbReference>
<comment type="cofactor">
    <cofactor evidence="1">
        <name>Zn(2+)</name>
        <dbReference type="ChEBI" id="CHEBI:29105"/>
    </cofactor>
</comment>
<dbReference type="GO" id="GO:0004038">
    <property type="term" value="F:allantoinase activity"/>
    <property type="evidence" value="ECO:0007669"/>
    <property type="project" value="TreeGrafter"/>
</dbReference>
<dbReference type="GO" id="GO:0004151">
    <property type="term" value="F:dihydroorotase activity"/>
    <property type="evidence" value="ECO:0007669"/>
    <property type="project" value="InterPro"/>
</dbReference>
<proteinExistence type="inferred from homology"/>
<dbReference type="GO" id="GO:0006221">
    <property type="term" value="P:pyrimidine nucleotide biosynthetic process"/>
    <property type="evidence" value="ECO:0007669"/>
    <property type="project" value="UniProtKB-KW"/>
</dbReference>
<evidence type="ECO:0000313" key="9">
    <source>
        <dbReference type="Proteomes" id="UP000824193"/>
    </source>
</evidence>
<dbReference type="GO" id="GO:0006145">
    <property type="term" value="P:purine nucleobase catabolic process"/>
    <property type="evidence" value="ECO:0007669"/>
    <property type="project" value="TreeGrafter"/>
</dbReference>
<organism evidence="8 9">
    <name type="scientific">Candidatus Allofournierella pullicola</name>
    <dbReference type="NCBI Taxonomy" id="2838596"/>
    <lineage>
        <taxon>Bacteria</taxon>
        <taxon>Bacillati</taxon>
        <taxon>Bacillota</taxon>
        <taxon>Clostridia</taxon>
        <taxon>Eubacteriales</taxon>
        <taxon>Oscillospiraceae</taxon>
        <taxon>Allofournierella</taxon>
    </lineage>
</organism>
<comment type="caution">
    <text evidence="8">The sequence shown here is derived from an EMBL/GenBank/DDBJ whole genome shotgun (WGS) entry which is preliminary data.</text>
</comment>
<dbReference type="InterPro" id="IPR050138">
    <property type="entry name" value="DHOase/Allantoinase_Hydrolase"/>
</dbReference>
<dbReference type="InterPro" id="IPR004722">
    <property type="entry name" value="DHOase"/>
</dbReference>
<comment type="function">
    <text evidence="2">Catalyzes the reversible cyclization of carbamoyl aspartate to dihydroorotate.</text>
</comment>
<dbReference type="Pfam" id="PF01979">
    <property type="entry name" value="Amidohydro_1"/>
    <property type="match status" value="1"/>
</dbReference>
<accession>A0A9D1V4Q5</accession>
<evidence type="ECO:0000313" key="8">
    <source>
        <dbReference type="EMBL" id="HIX06037.1"/>
    </source>
</evidence>
<reference evidence="8" key="2">
    <citation type="submission" date="2021-04" db="EMBL/GenBank/DDBJ databases">
        <authorList>
            <person name="Gilroy R."/>
        </authorList>
    </citation>
    <scope>NUCLEOTIDE SEQUENCE</scope>
    <source>
        <strain evidence="8">2239</strain>
    </source>
</reference>
<sequence>MLLKNARLASGQPVDLLLKDGVIAAMGLDLAAGGEEVLDCAGRTVLPAFVDLHCHWRTPGFEYKEDISTGSAAAAAGGYAFVNLMPNTKPVCSSADIAHSVMAEAGRVGLCGANQTVSITENFDGHTLDHLKTLPEDLKFITEDGKGVQSGNVMAKAFAIAAQRGLTIMSHAEDMDISPWDYRLAENIETIRNLHLCEYYGTRLHMCHVSTKEAVEAIGAAKWKGVPVTCEVTPHHLWFADTDYRVNPPIRKAEDVDALIEAIRLGVVDAIATDHAPHTDEEKAAGAAGMVGLETAFGVCYTKLCKENGLPLARLAELMSTAPAEILGLAGHGRVLPGYAADLALVELDTPYTVDKNALHSKSHNCPYDGVQLFGRVDLTIKGGKITWKR</sequence>
<gene>
    <name evidence="8" type="ORF">H9865_08065</name>
</gene>
<dbReference type="GO" id="GO:0046872">
    <property type="term" value="F:metal ion binding"/>
    <property type="evidence" value="ECO:0007669"/>
    <property type="project" value="UniProtKB-KW"/>
</dbReference>
<dbReference type="Proteomes" id="UP000824193">
    <property type="component" value="Unassembled WGS sequence"/>
</dbReference>
<dbReference type="PROSITE" id="PS00483">
    <property type="entry name" value="DIHYDROOROTASE_2"/>
    <property type="match status" value="1"/>
</dbReference>
<evidence type="ECO:0000256" key="3">
    <source>
        <dbReference type="ARBA" id="ARBA00010286"/>
    </source>
</evidence>
<dbReference type="SUPFAM" id="SSF51556">
    <property type="entry name" value="Metallo-dependent hydrolases"/>
    <property type="match status" value="1"/>
</dbReference>
<dbReference type="InterPro" id="IPR032466">
    <property type="entry name" value="Metal_Hydrolase"/>
</dbReference>
<evidence type="ECO:0000259" key="7">
    <source>
        <dbReference type="Pfam" id="PF01979"/>
    </source>
</evidence>
<keyword evidence="5" id="KW-0378">Hydrolase</keyword>
<dbReference type="NCBIfam" id="TIGR00857">
    <property type="entry name" value="pyrC_multi"/>
    <property type="match status" value="1"/>
</dbReference>
<dbReference type="InterPro" id="IPR006680">
    <property type="entry name" value="Amidohydro-rel"/>
</dbReference>
<dbReference type="CDD" id="cd01317">
    <property type="entry name" value="DHOase_IIa"/>
    <property type="match status" value="1"/>
</dbReference>
<keyword evidence="6" id="KW-0665">Pyrimidine biosynthesis</keyword>
<dbReference type="AlphaFoldDB" id="A0A9D1V4Q5"/>
<dbReference type="EMBL" id="DXFW01000023">
    <property type="protein sequence ID" value="HIX06037.1"/>
    <property type="molecule type" value="Genomic_DNA"/>
</dbReference>
<comment type="similarity">
    <text evidence="3">Belongs to the metallo-dependent hydrolases superfamily. DHOase family. Class I DHOase subfamily.</text>
</comment>
<evidence type="ECO:0000256" key="6">
    <source>
        <dbReference type="ARBA" id="ARBA00022975"/>
    </source>
</evidence>
<evidence type="ECO:0000256" key="4">
    <source>
        <dbReference type="ARBA" id="ARBA00022723"/>
    </source>
</evidence>
<dbReference type="PANTHER" id="PTHR43668:SF2">
    <property type="entry name" value="ALLANTOINASE"/>
    <property type="match status" value="1"/>
</dbReference>